<comment type="caution">
    <text evidence="2">The sequence shown here is derived from an EMBL/GenBank/DDBJ whole genome shotgun (WGS) entry which is preliminary data.</text>
</comment>
<evidence type="ECO:0000313" key="3">
    <source>
        <dbReference type="Proteomes" id="UP000807504"/>
    </source>
</evidence>
<keyword evidence="3" id="KW-1185">Reference proteome</keyword>
<proteinExistence type="predicted"/>
<feature type="region of interest" description="Disordered" evidence="1">
    <location>
        <begin position="1"/>
        <end position="21"/>
    </location>
</feature>
<organism evidence="2 3">
    <name type="scientific">Argiope bruennichi</name>
    <name type="common">Wasp spider</name>
    <name type="synonym">Aranea bruennichi</name>
    <dbReference type="NCBI Taxonomy" id="94029"/>
    <lineage>
        <taxon>Eukaryota</taxon>
        <taxon>Metazoa</taxon>
        <taxon>Ecdysozoa</taxon>
        <taxon>Arthropoda</taxon>
        <taxon>Chelicerata</taxon>
        <taxon>Arachnida</taxon>
        <taxon>Araneae</taxon>
        <taxon>Araneomorphae</taxon>
        <taxon>Entelegynae</taxon>
        <taxon>Araneoidea</taxon>
        <taxon>Araneidae</taxon>
        <taxon>Argiope</taxon>
    </lineage>
</organism>
<reference evidence="2" key="1">
    <citation type="journal article" date="2020" name="bioRxiv">
        <title>Chromosome-level reference genome of the European wasp spider Argiope bruennichi: a resource for studies on range expansion and evolutionary adaptation.</title>
        <authorList>
            <person name="Sheffer M.M."/>
            <person name="Hoppe A."/>
            <person name="Krehenwinkel H."/>
            <person name="Uhl G."/>
            <person name="Kuss A.W."/>
            <person name="Jensen L."/>
            <person name="Jensen C."/>
            <person name="Gillespie R.G."/>
            <person name="Hoff K.J."/>
            <person name="Prost S."/>
        </authorList>
    </citation>
    <scope>NUCLEOTIDE SEQUENCE</scope>
</reference>
<evidence type="ECO:0000313" key="2">
    <source>
        <dbReference type="EMBL" id="KAF8792034.1"/>
    </source>
</evidence>
<dbReference type="EMBL" id="JABXBU010000003">
    <property type="protein sequence ID" value="KAF8792034.1"/>
    <property type="molecule type" value="Genomic_DNA"/>
</dbReference>
<protein>
    <submittedName>
        <fullName evidence="2">Uncharacterized protein</fullName>
    </submittedName>
</protein>
<gene>
    <name evidence="2" type="ORF">HNY73_003684</name>
</gene>
<name>A0A8T0FLF3_ARGBR</name>
<reference evidence="2" key="2">
    <citation type="submission" date="2020-06" db="EMBL/GenBank/DDBJ databases">
        <authorList>
            <person name="Sheffer M."/>
        </authorList>
    </citation>
    <scope>NUCLEOTIDE SEQUENCE</scope>
</reference>
<accession>A0A8T0FLF3</accession>
<dbReference type="Proteomes" id="UP000807504">
    <property type="component" value="Unassembled WGS sequence"/>
</dbReference>
<sequence length="100" mass="11074">MNIENAEFPLMDTSPSLQTSSDILAKTTPPAQHFIDANSICDELRKCSADIKAKISNTCGHDGVRHREPRVKMLEKLEKTLKPALEALKKRGLSVLETCP</sequence>
<dbReference type="AlphaFoldDB" id="A0A8T0FLF3"/>
<evidence type="ECO:0000256" key="1">
    <source>
        <dbReference type="SAM" id="MobiDB-lite"/>
    </source>
</evidence>